<accession>A0A0G4FB19</accession>
<gene>
    <name evidence="1" type="ORF">Vbra_22553</name>
</gene>
<dbReference type="VEuPathDB" id="CryptoDB:Vbra_22553"/>
<organism evidence="1 2">
    <name type="scientific">Vitrella brassicaformis (strain CCMP3155)</name>
    <dbReference type="NCBI Taxonomy" id="1169540"/>
    <lineage>
        <taxon>Eukaryota</taxon>
        <taxon>Sar</taxon>
        <taxon>Alveolata</taxon>
        <taxon>Colpodellida</taxon>
        <taxon>Vitrellaceae</taxon>
        <taxon>Vitrella</taxon>
    </lineage>
</organism>
<evidence type="ECO:0000313" key="1">
    <source>
        <dbReference type="EMBL" id="CEM10099.1"/>
    </source>
</evidence>
<reference evidence="1 2" key="1">
    <citation type="submission" date="2014-11" db="EMBL/GenBank/DDBJ databases">
        <authorList>
            <person name="Zhu J."/>
            <person name="Qi W."/>
            <person name="Song R."/>
        </authorList>
    </citation>
    <scope>NUCLEOTIDE SEQUENCE [LARGE SCALE GENOMIC DNA]</scope>
</reference>
<dbReference type="Proteomes" id="UP000041254">
    <property type="component" value="Unassembled WGS sequence"/>
</dbReference>
<sequence length="100" mass="10702">MRARWPAADQQPSGAGLTSRELKLFADETLFAGEGFSPLVAAVAIGEDDGVIDLGEFCCSTGMDGKKELSRQRPQLPRVQRGLSVLGLGSLRRAGRMIGR</sequence>
<keyword evidence="2" id="KW-1185">Reference proteome</keyword>
<dbReference type="InParanoid" id="A0A0G4FB19"/>
<dbReference type="OrthoDB" id="291826at2759"/>
<protein>
    <submittedName>
        <fullName evidence="1">Uncharacterized protein</fullName>
    </submittedName>
</protein>
<name>A0A0G4FB19_VITBC</name>
<dbReference type="AlphaFoldDB" id="A0A0G4FB19"/>
<proteinExistence type="predicted"/>
<dbReference type="EMBL" id="CDMY01000401">
    <property type="protein sequence ID" value="CEM10099.1"/>
    <property type="molecule type" value="Genomic_DNA"/>
</dbReference>
<evidence type="ECO:0000313" key="2">
    <source>
        <dbReference type="Proteomes" id="UP000041254"/>
    </source>
</evidence>